<protein>
    <submittedName>
        <fullName evidence="2">Uncharacterized protein</fullName>
    </submittedName>
</protein>
<gene>
    <name evidence="2" type="ORF">PMAYCL1PPCAC_21907</name>
</gene>
<sequence length="136" mass="14067">CTVHEQLGRKEIKAVNLNQTTQFHCEQLETIKWCKELCSTAQLDGGGALGVGEGVSSAASTAVAAAAAAAALARARARHRSCVLRAVSTGFSLGCSVVAISLSISVWEECARPSFTPMLEKSCGSLLSSSAADQNP</sequence>
<keyword evidence="1" id="KW-0472">Membrane</keyword>
<dbReference type="AlphaFoldDB" id="A0AAN5CX94"/>
<evidence type="ECO:0000313" key="3">
    <source>
        <dbReference type="Proteomes" id="UP001328107"/>
    </source>
</evidence>
<reference evidence="3" key="1">
    <citation type="submission" date="2022-10" db="EMBL/GenBank/DDBJ databases">
        <title>Genome assembly of Pristionchus species.</title>
        <authorList>
            <person name="Yoshida K."/>
            <person name="Sommer R.J."/>
        </authorList>
    </citation>
    <scope>NUCLEOTIDE SEQUENCE [LARGE SCALE GENOMIC DNA]</scope>
    <source>
        <strain evidence="3">RS5460</strain>
    </source>
</reference>
<comment type="caution">
    <text evidence="2">The sequence shown here is derived from an EMBL/GenBank/DDBJ whole genome shotgun (WGS) entry which is preliminary data.</text>
</comment>
<feature type="non-terminal residue" evidence="2">
    <location>
        <position position="1"/>
    </location>
</feature>
<name>A0AAN5CX94_9BILA</name>
<evidence type="ECO:0000313" key="2">
    <source>
        <dbReference type="EMBL" id="GMR51712.1"/>
    </source>
</evidence>
<keyword evidence="1" id="KW-0812">Transmembrane</keyword>
<dbReference type="Proteomes" id="UP001328107">
    <property type="component" value="Unassembled WGS sequence"/>
</dbReference>
<evidence type="ECO:0000256" key="1">
    <source>
        <dbReference type="SAM" id="Phobius"/>
    </source>
</evidence>
<feature type="transmembrane region" description="Helical" evidence="1">
    <location>
        <begin position="82"/>
        <end position="107"/>
    </location>
</feature>
<dbReference type="EMBL" id="BTRK01000005">
    <property type="protein sequence ID" value="GMR51712.1"/>
    <property type="molecule type" value="Genomic_DNA"/>
</dbReference>
<keyword evidence="1" id="KW-1133">Transmembrane helix</keyword>
<keyword evidence="3" id="KW-1185">Reference proteome</keyword>
<organism evidence="2 3">
    <name type="scientific">Pristionchus mayeri</name>
    <dbReference type="NCBI Taxonomy" id="1317129"/>
    <lineage>
        <taxon>Eukaryota</taxon>
        <taxon>Metazoa</taxon>
        <taxon>Ecdysozoa</taxon>
        <taxon>Nematoda</taxon>
        <taxon>Chromadorea</taxon>
        <taxon>Rhabditida</taxon>
        <taxon>Rhabditina</taxon>
        <taxon>Diplogasteromorpha</taxon>
        <taxon>Diplogasteroidea</taxon>
        <taxon>Neodiplogasteridae</taxon>
        <taxon>Pristionchus</taxon>
    </lineage>
</organism>
<accession>A0AAN5CX94</accession>
<proteinExistence type="predicted"/>